<dbReference type="Proteomes" id="UP000290189">
    <property type="component" value="Unassembled WGS sequence"/>
</dbReference>
<reference evidence="1 2" key="1">
    <citation type="submission" date="2018-03" db="EMBL/GenBank/DDBJ databases">
        <authorList>
            <person name="Fogelqvist J."/>
        </authorList>
    </citation>
    <scope>NUCLEOTIDE SEQUENCE [LARGE SCALE GENOMIC DNA]</scope>
</reference>
<evidence type="ECO:0000313" key="1">
    <source>
        <dbReference type="EMBL" id="SPR01226.1"/>
    </source>
</evidence>
<protein>
    <recommendedName>
        <fullName evidence="3">SPIN90/Ldb17 leucine-rich domain-containing protein</fullName>
    </recommendedName>
</protein>
<accession>A0A3P3YM18</accession>
<evidence type="ECO:0000313" key="2">
    <source>
        <dbReference type="Proteomes" id="UP000290189"/>
    </source>
</evidence>
<geneLocation type="mitochondrion" evidence="1"/>
<name>A0A3P3YM18_PLABS</name>
<dbReference type="AlphaFoldDB" id="A0A3P3YM18"/>
<organism evidence="1 2">
    <name type="scientific">Plasmodiophora brassicae</name>
    <name type="common">Clubroot disease agent</name>
    <dbReference type="NCBI Taxonomy" id="37360"/>
    <lineage>
        <taxon>Eukaryota</taxon>
        <taxon>Sar</taxon>
        <taxon>Rhizaria</taxon>
        <taxon>Endomyxa</taxon>
        <taxon>Phytomyxea</taxon>
        <taxon>Plasmodiophorida</taxon>
        <taxon>Plasmodiophoridae</taxon>
        <taxon>Plasmodiophora</taxon>
    </lineage>
</organism>
<evidence type="ECO:0008006" key="3">
    <source>
        <dbReference type="Google" id="ProtNLM"/>
    </source>
</evidence>
<proteinExistence type="predicted"/>
<sequence length="326" mass="36876">MSRQGRYGAKDGTSARDDRVDRLKMQIKCNVASVSDMPVLSLPWLEVADSIIQVAQIASVEMAAPIQFEKSVADQTGRNSKGTLWDQQKDEMAVRMLLEEGKLNLTMRLLHQYMEVSMGHPTFMAAVRKAAEDTGQTDAKVTDTCRNFEISCGLLLTSALSHVEALQILDIPYLVKHCQDVIQHGLDNDQYTKFADNQEGMQKSVVVHFLRRLTDQLDELDEERVLEILDSNDMLRLVAVYTSKQCTSYFSRDDIREAVLFFVNVFTCETFKAESDRYASAPVMDALVALQDPVLAPCLQSETDPNRKRGLREVLDRVGQYARKKR</sequence>
<dbReference type="EMBL" id="OVEO01000016">
    <property type="protein sequence ID" value="SPR01226.1"/>
    <property type="molecule type" value="Genomic_DNA"/>
</dbReference>
<keyword evidence="1" id="KW-0496">Mitochondrion</keyword>
<gene>
    <name evidence="1" type="ORF">PLBR_LOCUS8441</name>
</gene>